<dbReference type="EMBL" id="LXQA011459027">
    <property type="protein sequence ID" value="MCI97938.1"/>
    <property type="molecule type" value="Genomic_DNA"/>
</dbReference>
<name>A0A392WB81_9FABA</name>
<sequence>MALMAINCLGPTLGAIYTSLIQWSQ</sequence>
<keyword evidence="2" id="KW-1185">Reference proteome</keyword>
<protein>
    <submittedName>
        <fullName evidence="1">Uncharacterized protein</fullName>
    </submittedName>
</protein>
<evidence type="ECO:0000313" key="2">
    <source>
        <dbReference type="Proteomes" id="UP000265520"/>
    </source>
</evidence>
<evidence type="ECO:0000313" key="1">
    <source>
        <dbReference type="EMBL" id="MCI97938.1"/>
    </source>
</evidence>
<dbReference type="AlphaFoldDB" id="A0A392WB81"/>
<feature type="non-terminal residue" evidence="1">
    <location>
        <position position="25"/>
    </location>
</feature>
<accession>A0A392WB81</accession>
<dbReference type="Proteomes" id="UP000265520">
    <property type="component" value="Unassembled WGS sequence"/>
</dbReference>
<comment type="caution">
    <text evidence="1">The sequence shown here is derived from an EMBL/GenBank/DDBJ whole genome shotgun (WGS) entry which is preliminary data.</text>
</comment>
<proteinExistence type="predicted"/>
<organism evidence="1 2">
    <name type="scientific">Trifolium medium</name>
    <dbReference type="NCBI Taxonomy" id="97028"/>
    <lineage>
        <taxon>Eukaryota</taxon>
        <taxon>Viridiplantae</taxon>
        <taxon>Streptophyta</taxon>
        <taxon>Embryophyta</taxon>
        <taxon>Tracheophyta</taxon>
        <taxon>Spermatophyta</taxon>
        <taxon>Magnoliopsida</taxon>
        <taxon>eudicotyledons</taxon>
        <taxon>Gunneridae</taxon>
        <taxon>Pentapetalae</taxon>
        <taxon>rosids</taxon>
        <taxon>fabids</taxon>
        <taxon>Fabales</taxon>
        <taxon>Fabaceae</taxon>
        <taxon>Papilionoideae</taxon>
        <taxon>50 kb inversion clade</taxon>
        <taxon>NPAAA clade</taxon>
        <taxon>Hologalegina</taxon>
        <taxon>IRL clade</taxon>
        <taxon>Trifolieae</taxon>
        <taxon>Trifolium</taxon>
    </lineage>
</organism>
<reference evidence="1 2" key="1">
    <citation type="journal article" date="2018" name="Front. Plant Sci.">
        <title>Red Clover (Trifolium pratense) and Zigzag Clover (T. medium) - A Picture of Genomic Similarities and Differences.</title>
        <authorList>
            <person name="Dluhosova J."/>
            <person name="Istvanek J."/>
            <person name="Nedelnik J."/>
            <person name="Repkova J."/>
        </authorList>
    </citation>
    <scope>NUCLEOTIDE SEQUENCE [LARGE SCALE GENOMIC DNA]</scope>
    <source>
        <strain evidence="2">cv. 10/8</strain>
        <tissue evidence="1">Leaf</tissue>
    </source>
</reference>